<dbReference type="PROSITE" id="PS50030">
    <property type="entry name" value="UBA"/>
    <property type="match status" value="2"/>
</dbReference>
<feature type="domain" description="UBA" evidence="18">
    <location>
        <begin position="1164"/>
        <end position="1204"/>
    </location>
</feature>
<keyword evidence="10 17" id="KW-0863">Zinc-finger</keyword>
<evidence type="ECO:0000256" key="1">
    <source>
        <dbReference type="ARBA" id="ARBA00000707"/>
    </source>
</evidence>
<dbReference type="GO" id="GO:0051537">
    <property type="term" value="F:2 iron, 2 sulfur cluster binding"/>
    <property type="evidence" value="ECO:0007669"/>
    <property type="project" value="UniProtKB-KW"/>
</dbReference>
<dbReference type="PROSITE" id="PS50271">
    <property type="entry name" value="ZF_UBP"/>
    <property type="match status" value="1"/>
</dbReference>
<feature type="domain" description="Rieske" evidence="21">
    <location>
        <begin position="32"/>
        <end position="131"/>
    </location>
</feature>
<dbReference type="Pfam" id="PF07992">
    <property type="entry name" value="Pyr_redox_2"/>
    <property type="match status" value="1"/>
</dbReference>
<comment type="caution">
    <text evidence="22">The sequence shown here is derived from an EMBL/GenBank/DDBJ whole genome shotgun (WGS) entry which is preliminary data.</text>
</comment>
<feature type="domain" description="USP" evidence="19">
    <location>
        <begin position="869"/>
        <end position="1292"/>
    </location>
</feature>
<evidence type="ECO:0000256" key="9">
    <source>
        <dbReference type="ARBA" id="ARBA00022723"/>
    </source>
</evidence>
<evidence type="ECO:0000259" key="19">
    <source>
        <dbReference type="PROSITE" id="PS50235"/>
    </source>
</evidence>
<comment type="similarity">
    <text evidence="4">Belongs to the peptidase C19 family.</text>
</comment>
<feature type="domain" description="UBA" evidence="18">
    <location>
        <begin position="1102"/>
        <end position="1144"/>
    </location>
</feature>
<dbReference type="OrthoDB" id="361536at2759"/>
<comment type="similarity">
    <text evidence="3">Belongs to the FAD-dependent oxidoreductase family.</text>
</comment>
<dbReference type="GO" id="GO:0008270">
    <property type="term" value="F:zinc ion binding"/>
    <property type="evidence" value="ECO:0007669"/>
    <property type="project" value="UniProtKB-KW"/>
</dbReference>
<keyword evidence="9" id="KW-0479">Metal-binding</keyword>
<dbReference type="SMART" id="SM00290">
    <property type="entry name" value="ZnF_UBP"/>
    <property type="match status" value="2"/>
</dbReference>
<dbReference type="SUPFAM" id="SSF50022">
    <property type="entry name" value="ISP domain"/>
    <property type="match status" value="1"/>
</dbReference>
<dbReference type="InterPro" id="IPR016156">
    <property type="entry name" value="FAD/NAD-linked_Rdtase_dimer_sf"/>
</dbReference>
<evidence type="ECO:0000256" key="6">
    <source>
        <dbReference type="ARBA" id="ARBA00022630"/>
    </source>
</evidence>
<evidence type="ECO:0000256" key="8">
    <source>
        <dbReference type="ARBA" id="ARBA00022714"/>
    </source>
</evidence>
<dbReference type="Gene3D" id="3.90.70.10">
    <property type="entry name" value="Cysteine proteinases"/>
    <property type="match status" value="1"/>
</dbReference>
<dbReference type="InterPro" id="IPR009060">
    <property type="entry name" value="UBA-like_sf"/>
</dbReference>
<keyword evidence="6" id="KW-0285">Flavoprotein</keyword>
<dbReference type="InterPro" id="IPR028889">
    <property type="entry name" value="USP"/>
</dbReference>
<reference evidence="22 23" key="1">
    <citation type="journal article" date="2015" name="BMC Genomics">
        <title>Insights from the genome of Ophiocordyceps polyrhachis-furcata to pathogenicity and host specificity in insect fungi.</title>
        <authorList>
            <person name="Wichadakul D."/>
            <person name="Kobmoo N."/>
            <person name="Ingsriswang S."/>
            <person name="Tangphatsornruang S."/>
            <person name="Chantasingh D."/>
            <person name="Luangsa-ard J.J."/>
            <person name="Eurwilaichitr L."/>
        </authorList>
    </citation>
    <scope>NUCLEOTIDE SEQUENCE [LARGE SCALE GENOMIC DNA]</scope>
    <source>
        <strain evidence="22 23">BCC 54312</strain>
    </source>
</reference>
<evidence type="ECO:0000313" key="22">
    <source>
        <dbReference type="EMBL" id="RCI12277.1"/>
    </source>
</evidence>
<dbReference type="PROSITE" id="PS50235">
    <property type="entry name" value="USP_3"/>
    <property type="match status" value="1"/>
</dbReference>
<evidence type="ECO:0000259" key="21">
    <source>
        <dbReference type="PROSITE" id="PS51296"/>
    </source>
</evidence>
<keyword evidence="8" id="KW-0001">2Fe-2S</keyword>
<evidence type="ECO:0000256" key="3">
    <source>
        <dbReference type="ARBA" id="ARBA00006442"/>
    </source>
</evidence>
<dbReference type="Pfam" id="PF00627">
    <property type="entry name" value="UBA"/>
    <property type="match status" value="2"/>
</dbReference>
<evidence type="ECO:0000259" key="20">
    <source>
        <dbReference type="PROSITE" id="PS50271"/>
    </source>
</evidence>
<dbReference type="CDD" id="cd14385">
    <property type="entry name" value="UBA1_spUBP14_like"/>
    <property type="match status" value="1"/>
</dbReference>
<dbReference type="Gene3D" id="3.30.390.30">
    <property type="match status" value="1"/>
</dbReference>
<dbReference type="InterPro" id="IPR017941">
    <property type="entry name" value="Rieske_2Fe-2S"/>
</dbReference>
<dbReference type="PROSITE" id="PS00973">
    <property type="entry name" value="USP_2"/>
    <property type="match status" value="1"/>
</dbReference>
<dbReference type="Proteomes" id="UP000253664">
    <property type="component" value="Unassembled WGS sequence"/>
</dbReference>
<keyword evidence="13" id="KW-0862">Zinc</keyword>
<dbReference type="Gene3D" id="3.50.50.60">
    <property type="entry name" value="FAD/NAD(P)-binding domain"/>
    <property type="match status" value="2"/>
</dbReference>
<dbReference type="InterPro" id="IPR001394">
    <property type="entry name" value="Peptidase_C19_UCH"/>
</dbReference>
<comment type="cofactor">
    <cofactor evidence="2">
        <name>FAD</name>
        <dbReference type="ChEBI" id="CHEBI:57692"/>
    </cofactor>
</comment>
<evidence type="ECO:0000256" key="17">
    <source>
        <dbReference type="PROSITE-ProRule" id="PRU00502"/>
    </source>
</evidence>
<dbReference type="SUPFAM" id="SSF54001">
    <property type="entry name" value="Cysteine proteinases"/>
    <property type="match status" value="1"/>
</dbReference>
<dbReference type="PROSITE" id="PS51296">
    <property type="entry name" value="RIESKE"/>
    <property type="match status" value="1"/>
</dbReference>
<dbReference type="PANTHER" id="PTHR43557">
    <property type="entry name" value="APOPTOSIS-INDUCING FACTOR 1"/>
    <property type="match status" value="1"/>
</dbReference>
<dbReference type="InterPro" id="IPR015940">
    <property type="entry name" value="UBA"/>
</dbReference>
<keyword evidence="11" id="KW-0378">Hydrolase</keyword>
<dbReference type="FunFam" id="3.30.40.10:FF:000587">
    <property type="entry name" value="Ubiquitin carboxyl-terminal hydrolase"/>
    <property type="match status" value="1"/>
</dbReference>
<dbReference type="InterPro" id="IPR018200">
    <property type="entry name" value="USP_CS"/>
</dbReference>
<name>A0A367LCY9_9HYPO</name>
<keyword evidence="11" id="KW-0788">Thiol protease</keyword>
<dbReference type="Gene3D" id="1.10.8.10">
    <property type="entry name" value="DNA helicase RuvA subunit, C-terminal domain"/>
    <property type="match status" value="2"/>
</dbReference>
<dbReference type="SMART" id="SM00165">
    <property type="entry name" value="UBA"/>
    <property type="match status" value="2"/>
</dbReference>
<keyword evidence="14" id="KW-0560">Oxidoreductase</keyword>
<sequence>MLARRLRIFRLPSRSVCPFSSSRLVMEKEYKLKDVSSLSLAPGMKREVEVEGIKDGRVLLLNSAGKVQAVGARCTHYGAPLAKGVLTASGRLTCPWHGACFNASTGDIEDAPGLDALPVFAVSERDGAVYITGDESAIVSSRRNPILGCAAATSAGVTADRVVVVGGGSGAMGLVQALRERGYNGSVTVISKERYLPIDRPKLSKALITDPTKLALRDRTWFEMASIDWVEGEVSGVDFAARSVTTKDGSVFPYGKLVLATGGAPRTLPLQGFKVLGNIFTLRTVPDAKDIVDAIGEKGKKIVIIGSSFIGMEAAIATCKDNTVTVVDMAKTPLERVLGEQVGDGIRKIAESKGIKFYMGAGIDKAEPSGSDPSKVGAVCLKDGTKLEADMVILGVGVAPATEFLRDNSVLRLEQDGSIKTNENFEVVGLKDVYALGDIATHPYHGPGGDGKPVRIEHWNVAQNSGRRAAAHIAQRPDGHGHSIPVFWSALGAQLRYCGNPVNGWDDLVLNGDVSEAKFVAYYAKGETVVAMASMGMDPTMAQSLELMTLGKMPSKSQLKGGLDIMDVGVPGLTQPPELSPPNASQSVYREDCTQCFDSIDEPSGLDVCLQCFNGACAGPRPHNGLHASLWKHPLALNIRRTRKPVVRDEPPAKISKLAIAAESDEDRYDTALSAKCLDCDALLDVTDPRLAPVVDGIIKANTFARKEEVKAWEQELTSCEHILLLQQHEARNIQQGDLGHCFACDLRENLWLCLECGNLGCGRKQMGGVDGNSHALAHATESTHGVAVKLGSITPEGTADVYCYKCDDERLDDQLGPHLAHWGIMLADRRKTEMSLTEMQIEQNLKWDFSMTTDDGKLLKPLFGPGLTGLKNLGNSCYLASMVQDPAADLETQLRKVADGLLSGRYAKPDDDEPEVSHQRGLAPAMLKHLIGRGHPDSLRDGRTGPGLDDPTKAFRFHLEQRLQCLGCGKVRYSTHEQDSIFIDVPLEKLPRAEGDAVDQYKPVSLKQCLESLTKAEKVELACSSCRGTEGFSKKSLFKTFPQVLVVNANKMSVINWVPVKVDVPVLVPDEPFLLDDYLSKGLQASEEPLPDEPEAAAPAFVPEAAALSQLEEMGFPRNRCEKALHATGNSDANAAMEWLFAHMEDADIDAPLDLGGGGASVAADPAKIEMLGAMGFDAPRAGKALKETGGDVERAVEWLFNHPSDVVEDEAAPAADEPAGSASLPASFQLRSLVCHKGTSIHAGHYVAFVRKQLEGEGAKWVLFNDEKVVEAHDVEEMRKFAYVYFFERK</sequence>
<keyword evidence="23" id="KW-1185">Reference proteome</keyword>
<evidence type="ECO:0000256" key="15">
    <source>
        <dbReference type="ARBA" id="ARBA00023004"/>
    </source>
</evidence>
<dbReference type="PANTHER" id="PTHR43557:SF2">
    <property type="entry name" value="RIESKE DOMAIN-CONTAINING PROTEIN-RELATED"/>
    <property type="match status" value="1"/>
</dbReference>
<dbReference type="Gene3D" id="2.102.10.10">
    <property type="entry name" value="Rieske [2Fe-2S] iron-sulphur domain"/>
    <property type="match status" value="1"/>
</dbReference>
<dbReference type="SUPFAM" id="SSF57850">
    <property type="entry name" value="RING/U-box"/>
    <property type="match status" value="2"/>
</dbReference>
<dbReference type="InterPro" id="IPR050446">
    <property type="entry name" value="FAD-oxidoreductase/Apoptosis"/>
</dbReference>
<evidence type="ECO:0000313" key="23">
    <source>
        <dbReference type="Proteomes" id="UP000253664"/>
    </source>
</evidence>
<dbReference type="SUPFAM" id="SSF55424">
    <property type="entry name" value="FAD/NAD-linked reductases, dimerisation (C-terminal) domain"/>
    <property type="match status" value="1"/>
</dbReference>
<dbReference type="InterPro" id="IPR001607">
    <property type="entry name" value="Znf_UBP"/>
</dbReference>
<evidence type="ECO:0000259" key="18">
    <source>
        <dbReference type="PROSITE" id="PS50030"/>
    </source>
</evidence>
<evidence type="ECO:0000256" key="16">
    <source>
        <dbReference type="ARBA" id="ARBA00023014"/>
    </source>
</evidence>
<dbReference type="PRINTS" id="PR00411">
    <property type="entry name" value="PNDRDTASEI"/>
</dbReference>
<protein>
    <recommendedName>
        <fullName evidence="5">ubiquitinyl hydrolase 1</fullName>
        <ecNumber evidence="5">3.4.19.12</ecNumber>
    </recommendedName>
</protein>
<evidence type="ECO:0000256" key="14">
    <source>
        <dbReference type="ARBA" id="ARBA00023002"/>
    </source>
</evidence>
<proteinExistence type="inferred from homology"/>
<keyword evidence="7" id="KW-0645">Protease</keyword>
<dbReference type="PROSITE" id="PS00972">
    <property type="entry name" value="USP_1"/>
    <property type="match status" value="1"/>
</dbReference>
<dbReference type="Pfam" id="PF00443">
    <property type="entry name" value="UCH"/>
    <property type="match status" value="1"/>
</dbReference>
<dbReference type="Gene3D" id="3.30.40.10">
    <property type="entry name" value="Zinc/RING finger domain, C3HC4 (zinc finger)"/>
    <property type="match status" value="2"/>
</dbReference>
<dbReference type="STRING" id="1330021.A0A367LCY9"/>
<evidence type="ECO:0000256" key="4">
    <source>
        <dbReference type="ARBA" id="ARBA00009085"/>
    </source>
</evidence>
<dbReference type="FunFam" id="3.30.40.10:FF:000396">
    <property type="entry name" value="Ubiquitin carboxyl-terminal hydrolase"/>
    <property type="match status" value="1"/>
</dbReference>
<evidence type="ECO:0000256" key="13">
    <source>
        <dbReference type="ARBA" id="ARBA00022833"/>
    </source>
</evidence>
<dbReference type="GO" id="GO:0006508">
    <property type="term" value="P:proteolysis"/>
    <property type="evidence" value="ECO:0007669"/>
    <property type="project" value="UniProtKB-KW"/>
</dbReference>
<dbReference type="Pfam" id="PF00355">
    <property type="entry name" value="Rieske"/>
    <property type="match status" value="1"/>
</dbReference>
<evidence type="ECO:0000256" key="11">
    <source>
        <dbReference type="ARBA" id="ARBA00022807"/>
    </source>
</evidence>
<dbReference type="GO" id="GO:0016651">
    <property type="term" value="F:oxidoreductase activity, acting on NAD(P)H"/>
    <property type="evidence" value="ECO:0007669"/>
    <property type="project" value="TreeGrafter"/>
</dbReference>
<dbReference type="InterPro" id="IPR023753">
    <property type="entry name" value="FAD/NAD-binding_dom"/>
</dbReference>
<dbReference type="InterPro" id="IPR041432">
    <property type="entry name" value="UBP13_Znf-UBP_var"/>
</dbReference>
<dbReference type="InterPro" id="IPR038765">
    <property type="entry name" value="Papain-like_cys_pep_sf"/>
</dbReference>
<evidence type="ECO:0000256" key="2">
    <source>
        <dbReference type="ARBA" id="ARBA00001974"/>
    </source>
</evidence>
<dbReference type="EMBL" id="LKCN02000007">
    <property type="protein sequence ID" value="RCI12277.1"/>
    <property type="molecule type" value="Genomic_DNA"/>
</dbReference>
<keyword evidence="12" id="KW-0274">FAD</keyword>
<gene>
    <name evidence="22" type="ORF">L249_0553</name>
</gene>
<dbReference type="GO" id="GO:0016579">
    <property type="term" value="P:protein deubiquitination"/>
    <property type="evidence" value="ECO:0007669"/>
    <property type="project" value="InterPro"/>
</dbReference>
<evidence type="ECO:0000256" key="7">
    <source>
        <dbReference type="ARBA" id="ARBA00022670"/>
    </source>
</evidence>
<dbReference type="InterPro" id="IPR036188">
    <property type="entry name" value="FAD/NAD-bd_sf"/>
</dbReference>
<evidence type="ECO:0000256" key="10">
    <source>
        <dbReference type="ARBA" id="ARBA00022771"/>
    </source>
</evidence>
<feature type="domain" description="UBP-type" evidence="20">
    <location>
        <begin position="718"/>
        <end position="827"/>
    </location>
</feature>
<keyword evidence="15" id="KW-0408">Iron</keyword>
<keyword evidence="16" id="KW-0411">Iron-sulfur</keyword>
<dbReference type="CDD" id="cd03478">
    <property type="entry name" value="Rieske_AIFL_N"/>
    <property type="match status" value="1"/>
</dbReference>
<evidence type="ECO:0000256" key="12">
    <source>
        <dbReference type="ARBA" id="ARBA00022827"/>
    </source>
</evidence>
<accession>A0A367LCY9</accession>
<dbReference type="SUPFAM" id="SSF51905">
    <property type="entry name" value="FAD/NAD(P)-binding domain"/>
    <property type="match status" value="2"/>
</dbReference>
<dbReference type="InterPro" id="IPR013083">
    <property type="entry name" value="Znf_RING/FYVE/PHD"/>
</dbReference>
<organism evidence="22 23">
    <name type="scientific">Ophiocordyceps polyrhachis-furcata BCC 54312</name>
    <dbReference type="NCBI Taxonomy" id="1330021"/>
    <lineage>
        <taxon>Eukaryota</taxon>
        <taxon>Fungi</taxon>
        <taxon>Dikarya</taxon>
        <taxon>Ascomycota</taxon>
        <taxon>Pezizomycotina</taxon>
        <taxon>Sordariomycetes</taxon>
        <taxon>Hypocreomycetidae</taxon>
        <taxon>Hypocreales</taxon>
        <taxon>Ophiocordycipitaceae</taxon>
        <taxon>Ophiocordyceps</taxon>
    </lineage>
</organism>
<comment type="catalytic activity">
    <reaction evidence="1">
        <text>Thiol-dependent hydrolysis of ester, thioester, amide, peptide and isopeptide bonds formed by the C-terminal Gly of ubiquitin (a 76-residue protein attached to proteins as an intracellular targeting signal).</text>
        <dbReference type="EC" id="3.4.19.12"/>
    </reaction>
</comment>
<evidence type="ECO:0000256" key="5">
    <source>
        <dbReference type="ARBA" id="ARBA00012759"/>
    </source>
</evidence>
<dbReference type="CDD" id="cd14386">
    <property type="entry name" value="UBA2_UBP5"/>
    <property type="match status" value="1"/>
</dbReference>
<dbReference type="SUPFAM" id="SSF46934">
    <property type="entry name" value="UBA-like"/>
    <property type="match status" value="1"/>
</dbReference>
<dbReference type="Pfam" id="PF02148">
    <property type="entry name" value="zf-UBP"/>
    <property type="match status" value="1"/>
</dbReference>
<dbReference type="PRINTS" id="PR00368">
    <property type="entry name" value="FADPNR"/>
</dbReference>
<dbReference type="InterPro" id="IPR036922">
    <property type="entry name" value="Rieske_2Fe-2S_sf"/>
</dbReference>
<dbReference type="Pfam" id="PF17807">
    <property type="entry name" value="zf-UBP_var"/>
    <property type="match status" value="1"/>
</dbReference>
<dbReference type="EC" id="3.4.19.12" evidence="5"/>
<dbReference type="GO" id="GO:0004843">
    <property type="term" value="F:cysteine-type deubiquitinase activity"/>
    <property type="evidence" value="ECO:0007669"/>
    <property type="project" value="UniProtKB-EC"/>
</dbReference>
<dbReference type="GO" id="GO:0005737">
    <property type="term" value="C:cytoplasm"/>
    <property type="evidence" value="ECO:0007669"/>
    <property type="project" value="TreeGrafter"/>
</dbReference>